<reference evidence="2 3" key="1">
    <citation type="submission" date="2018-11" db="EMBL/GenBank/DDBJ databases">
        <authorList>
            <consortium name="Pathogen Informatics"/>
        </authorList>
    </citation>
    <scope>NUCLEOTIDE SEQUENCE [LARGE SCALE GENOMIC DNA]</scope>
</reference>
<keyword evidence="3" id="KW-1185">Reference proteome</keyword>
<dbReference type="AlphaFoldDB" id="A0A3P7JEU8"/>
<name>A0A3P7JEU8_STRVU</name>
<dbReference type="EMBL" id="UYYB01114982">
    <property type="protein sequence ID" value="VDM81876.1"/>
    <property type="molecule type" value="Genomic_DNA"/>
</dbReference>
<evidence type="ECO:0000256" key="1">
    <source>
        <dbReference type="SAM" id="Coils"/>
    </source>
</evidence>
<protein>
    <submittedName>
        <fullName evidence="2">Uncharacterized protein</fullName>
    </submittedName>
</protein>
<dbReference type="OrthoDB" id="5859606at2759"/>
<evidence type="ECO:0000313" key="3">
    <source>
        <dbReference type="Proteomes" id="UP000270094"/>
    </source>
</evidence>
<gene>
    <name evidence="2" type="ORF">SVUK_LOCUS16874</name>
</gene>
<accession>A0A3P7JEU8</accession>
<organism evidence="2 3">
    <name type="scientific">Strongylus vulgaris</name>
    <name type="common">Blood worm</name>
    <dbReference type="NCBI Taxonomy" id="40348"/>
    <lineage>
        <taxon>Eukaryota</taxon>
        <taxon>Metazoa</taxon>
        <taxon>Ecdysozoa</taxon>
        <taxon>Nematoda</taxon>
        <taxon>Chromadorea</taxon>
        <taxon>Rhabditida</taxon>
        <taxon>Rhabditina</taxon>
        <taxon>Rhabditomorpha</taxon>
        <taxon>Strongyloidea</taxon>
        <taxon>Strongylidae</taxon>
        <taxon>Strongylus</taxon>
    </lineage>
</organism>
<evidence type="ECO:0000313" key="2">
    <source>
        <dbReference type="EMBL" id="VDM81876.1"/>
    </source>
</evidence>
<sequence length="228" mass="25576">REKRLVKLQQQLETQQSNLNFIEKDPLKKAILKKGLDIVKKRIDGLSEEPSTSKSESDLNAELEGEWCTVGDVAALDKEVERAVKAVETARNGNMSSETVEKAETRRAEMMERRRATLAALQKMKSAEEGLQSIAASVEATSSSDISLSGTIIELKHARARLASYGNLKKEAERAAEKMLALDDNVPQSITQSTRKRIRELGDKWRELENTIEDHLSCARKEQKRSVQ</sequence>
<feature type="coiled-coil region" evidence="1">
    <location>
        <begin position="155"/>
        <end position="185"/>
    </location>
</feature>
<feature type="non-terminal residue" evidence="2">
    <location>
        <position position="228"/>
    </location>
</feature>
<dbReference type="Proteomes" id="UP000270094">
    <property type="component" value="Unassembled WGS sequence"/>
</dbReference>
<feature type="non-terminal residue" evidence="2">
    <location>
        <position position="1"/>
    </location>
</feature>
<proteinExistence type="predicted"/>
<keyword evidence="1" id="KW-0175">Coiled coil</keyword>